<dbReference type="EMBL" id="VUOC01000004">
    <property type="protein sequence ID" value="KAA2238824.1"/>
    <property type="molecule type" value="Genomic_DNA"/>
</dbReference>
<dbReference type="Proteomes" id="UP000324611">
    <property type="component" value="Unassembled WGS sequence"/>
</dbReference>
<reference evidence="2 3" key="2">
    <citation type="submission" date="2019-09" db="EMBL/GenBank/DDBJ databases">
        <authorList>
            <person name="Jin C."/>
        </authorList>
    </citation>
    <scope>NUCLEOTIDE SEQUENCE [LARGE SCALE GENOMIC DNA]</scope>
    <source>
        <strain evidence="2 3">BN140078</strain>
    </source>
</reference>
<evidence type="ECO:0000256" key="1">
    <source>
        <dbReference type="SAM" id="SignalP"/>
    </source>
</evidence>
<sequence length="537" mass="61217">MKKITVAPRLLLLASAACLLVLLSGAPALAQDHQLTDQIRYDFDTLKYYAKDPAARLEFDYEANMSSSSLQGGRVVLNIPQLQEMVRKVGKQHQTALIRLLLAHELGHQVQYRFYHTIASGLLMECQADIIAGFLLYQMMAKEFFKWMEDARISNINDPRVKQKLDVLKNEMYAGLTAIFDLGQNYNFNNSHPTSEQRRLALRDGIAYGNIWLYGEIINNPDVPGNTNAYNQTYRATEEAYKKILYYLPGDNLVTWSMRHAKKIIHDPMVNCRDIIINTTWDWDTKSSHPFLFYNHKIYNQGARTITVNFYSQIYTVLRDDPSNTLYWDLRATKGYSITLPAGESRTIADSMQWMASRELMPRFVYPGEGGSLLFCSSLSDKGEQTVAAQHYSDAGNGDDNVVLDGLIRLRGYLSDYIGNVGTILDDEPADDIYYRSKIQIPSTTETKIHYNKKKGTFSLEAEYYYGTDNAAAEAIVARIIASLTSKRYKVSEQEDEDEERRDWDIENRNGVAVGQISLWHITKSSYVVDLEIYGGK</sequence>
<dbReference type="AlphaFoldDB" id="A0A5B2VIT6"/>
<organism evidence="2 3">
    <name type="scientific">Chitinophaga agrisoli</name>
    <dbReference type="NCBI Taxonomy" id="2607653"/>
    <lineage>
        <taxon>Bacteria</taxon>
        <taxon>Pseudomonadati</taxon>
        <taxon>Bacteroidota</taxon>
        <taxon>Chitinophagia</taxon>
        <taxon>Chitinophagales</taxon>
        <taxon>Chitinophagaceae</taxon>
        <taxon>Chitinophaga</taxon>
    </lineage>
</organism>
<feature type="signal peptide" evidence="1">
    <location>
        <begin position="1"/>
        <end position="30"/>
    </location>
</feature>
<accession>A0A5B2VIT6</accession>
<comment type="caution">
    <text evidence="2">The sequence shown here is derived from an EMBL/GenBank/DDBJ whole genome shotgun (WGS) entry which is preliminary data.</text>
</comment>
<dbReference type="RefSeq" id="WP_149840003.1">
    <property type="nucleotide sequence ID" value="NZ_VUOC01000004.1"/>
</dbReference>
<evidence type="ECO:0008006" key="4">
    <source>
        <dbReference type="Google" id="ProtNLM"/>
    </source>
</evidence>
<evidence type="ECO:0000313" key="3">
    <source>
        <dbReference type="Proteomes" id="UP000324611"/>
    </source>
</evidence>
<keyword evidence="1" id="KW-0732">Signal</keyword>
<keyword evidence="3" id="KW-1185">Reference proteome</keyword>
<protein>
    <recommendedName>
        <fullName evidence="4">Peptidase M48-like protein</fullName>
    </recommendedName>
</protein>
<feature type="chain" id="PRO_5022914078" description="Peptidase M48-like protein" evidence="1">
    <location>
        <begin position="31"/>
        <end position="537"/>
    </location>
</feature>
<proteinExistence type="predicted"/>
<name>A0A5B2VIT6_9BACT</name>
<reference evidence="2 3" key="1">
    <citation type="submission" date="2019-09" db="EMBL/GenBank/DDBJ databases">
        <title>Chitinophaga ginsengihumi sp. nov., isolated from soil of ginseng rhizosphere.</title>
        <authorList>
            <person name="Lee J."/>
        </authorList>
    </citation>
    <scope>NUCLEOTIDE SEQUENCE [LARGE SCALE GENOMIC DNA]</scope>
    <source>
        <strain evidence="2 3">BN140078</strain>
    </source>
</reference>
<evidence type="ECO:0000313" key="2">
    <source>
        <dbReference type="EMBL" id="KAA2238824.1"/>
    </source>
</evidence>
<gene>
    <name evidence="2" type="ORF">F0L74_21660</name>
</gene>